<comment type="caution">
    <text evidence="3">The sequence shown here is derived from an EMBL/GenBank/DDBJ whole genome shotgun (WGS) entry which is preliminary data.</text>
</comment>
<gene>
    <name evidence="3" type="ORF">TrRE_jg4222</name>
</gene>
<proteinExistence type="predicted"/>
<feature type="region of interest" description="Disordered" evidence="1">
    <location>
        <begin position="26"/>
        <end position="46"/>
    </location>
</feature>
<keyword evidence="4" id="KW-1185">Reference proteome</keyword>
<evidence type="ECO:0000313" key="3">
    <source>
        <dbReference type="EMBL" id="GMH59425.1"/>
    </source>
</evidence>
<evidence type="ECO:0000256" key="1">
    <source>
        <dbReference type="SAM" id="MobiDB-lite"/>
    </source>
</evidence>
<dbReference type="EMBL" id="BRXZ01000992">
    <property type="protein sequence ID" value="GMH59425.1"/>
    <property type="molecule type" value="Genomic_DNA"/>
</dbReference>
<protein>
    <recommendedName>
        <fullName evidence="2">Dynamin N-terminal domain-containing protein</fullName>
    </recommendedName>
</protein>
<feature type="domain" description="Dynamin N-terminal" evidence="2">
    <location>
        <begin position="84"/>
        <end position="261"/>
    </location>
</feature>
<dbReference type="InterPro" id="IPR027417">
    <property type="entry name" value="P-loop_NTPase"/>
</dbReference>
<sequence length="311" mass="33204">MLRVTSKLPLRARTIRRCNSTWNWSKESKEVGDGGTNPPAPPTSIQSQILSTCTSLHTSIMPLNSNLRGPLERQSDISTSLPFVFLVGNHSSGKSTFINHVLGRSIQTAGVAPTDDCFTIVTPGPTDVDQDGPAVIGDPDMGFGALRAFGPQLVHHTRLKVRKDTATEGFMMVDSPGMIDSPVTPDSLWSAGSGAAAAAAAGNTMDRGYDFEGVVRWFASRADVILLFFDPDKPGTTGETLSILVNSLGGMDHKLYIVLNKADKFRKIHDFARAYGSLCWNLSKVIGRKDLPRIYTMCVPTGPPGGGGGGG</sequence>
<dbReference type="AlphaFoldDB" id="A0A9W7A100"/>
<reference evidence="3" key="1">
    <citation type="submission" date="2022-07" db="EMBL/GenBank/DDBJ databases">
        <title>Genome analysis of Parmales, a sister group of diatoms, reveals the evolutionary specialization of diatoms from phago-mixotrophs to photoautotrophs.</title>
        <authorList>
            <person name="Ban H."/>
            <person name="Sato S."/>
            <person name="Yoshikawa S."/>
            <person name="Kazumasa Y."/>
            <person name="Nakamura Y."/>
            <person name="Ichinomiya M."/>
            <person name="Saitoh K."/>
            <person name="Sato N."/>
            <person name="Blanc-Mathieu R."/>
            <person name="Endo H."/>
            <person name="Kuwata A."/>
            <person name="Ogata H."/>
        </authorList>
    </citation>
    <scope>NUCLEOTIDE SEQUENCE</scope>
</reference>
<feature type="non-terminal residue" evidence="3">
    <location>
        <position position="311"/>
    </location>
</feature>
<dbReference type="PANTHER" id="PTHR43681:SF1">
    <property type="entry name" value="SARCALUMENIN"/>
    <property type="match status" value="1"/>
</dbReference>
<dbReference type="PANTHER" id="PTHR43681">
    <property type="entry name" value="TRANSMEMBRANE GTPASE FZO"/>
    <property type="match status" value="1"/>
</dbReference>
<name>A0A9W7A100_9STRA</name>
<accession>A0A9W7A100</accession>
<dbReference type="OrthoDB" id="1716625at2759"/>
<evidence type="ECO:0000313" key="4">
    <source>
        <dbReference type="Proteomes" id="UP001165082"/>
    </source>
</evidence>
<evidence type="ECO:0000259" key="2">
    <source>
        <dbReference type="Pfam" id="PF00350"/>
    </source>
</evidence>
<organism evidence="3 4">
    <name type="scientific">Triparma retinervis</name>
    <dbReference type="NCBI Taxonomy" id="2557542"/>
    <lineage>
        <taxon>Eukaryota</taxon>
        <taxon>Sar</taxon>
        <taxon>Stramenopiles</taxon>
        <taxon>Ochrophyta</taxon>
        <taxon>Bolidophyceae</taxon>
        <taxon>Parmales</taxon>
        <taxon>Triparmaceae</taxon>
        <taxon>Triparma</taxon>
    </lineage>
</organism>
<dbReference type="Proteomes" id="UP001165082">
    <property type="component" value="Unassembled WGS sequence"/>
</dbReference>
<dbReference type="InterPro" id="IPR045063">
    <property type="entry name" value="Dynamin_N"/>
</dbReference>
<dbReference type="SUPFAM" id="SSF52540">
    <property type="entry name" value="P-loop containing nucleoside triphosphate hydrolases"/>
    <property type="match status" value="1"/>
</dbReference>
<dbReference type="InterPro" id="IPR051943">
    <property type="entry name" value="TRAFAC_Dynamin-like_GTPase"/>
</dbReference>
<dbReference type="Pfam" id="PF00350">
    <property type="entry name" value="Dynamin_N"/>
    <property type="match status" value="1"/>
</dbReference>
<dbReference type="Gene3D" id="3.40.50.300">
    <property type="entry name" value="P-loop containing nucleotide triphosphate hydrolases"/>
    <property type="match status" value="1"/>
</dbReference>